<feature type="signal peptide" evidence="1">
    <location>
        <begin position="1"/>
        <end position="25"/>
    </location>
</feature>
<proteinExistence type="predicted"/>
<protein>
    <recommendedName>
        <fullName evidence="4">Secreted repeat protein with Y-X4-D motif</fullName>
    </recommendedName>
</protein>
<dbReference type="Proteomes" id="UP000505355">
    <property type="component" value="Chromosome"/>
</dbReference>
<feature type="chain" id="PRO_5028924191" description="Secreted repeat protein with Y-X4-D motif" evidence="1">
    <location>
        <begin position="26"/>
        <end position="283"/>
    </location>
</feature>
<dbReference type="PROSITE" id="PS51257">
    <property type="entry name" value="PROKAR_LIPOPROTEIN"/>
    <property type="match status" value="1"/>
</dbReference>
<dbReference type="GO" id="GO:0043448">
    <property type="term" value="P:alkane catabolic process"/>
    <property type="evidence" value="ECO:0007669"/>
    <property type="project" value="TreeGrafter"/>
</dbReference>
<reference evidence="2 3" key="1">
    <citation type="submission" date="2020-05" db="EMBL/GenBank/DDBJ databases">
        <title>Mucilaginibacter mali sp. nov.</title>
        <authorList>
            <person name="Kim H.S."/>
            <person name="Lee K.C."/>
            <person name="Suh M.K."/>
            <person name="Kim J.-S."/>
            <person name="Han K.-I."/>
            <person name="Eom M.K."/>
            <person name="Shin Y.K."/>
            <person name="Lee J.-S."/>
        </authorList>
    </citation>
    <scope>NUCLEOTIDE SEQUENCE [LARGE SCALE GENOMIC DNA]</scope>
    <source>
        <strain evidence="2 3">G2-14</strain>
    </source>
</reference>
<dbReference type="EMBL" id="CP054139">
    <property type="protein sequence ID" value="QKJ31993.1"/>
    <property type="molecule type" value="Genomic_DNA"/>
</dbReference>
<dbReference type="RefSeq" id="WP_173416647.1">
    <property type="nucleotide sequence ID" value="NZ_CP054139.1"/>
</dbReference>
<evidence type="ECO:0000313" key="3">
    <source>
        <dbReference type="Proteomes" id="UP000505355"/>
    </source>
</evidence>
<dbReference type="Pfam" id="PF03640">
    <property type="entry name" value="Lipoprotein_15"/>
    <property type="match status" value="2"/>
</dbReference>
<dbReference type="InterPro" id="IPR005297">
    <property type="entry name" value="Lipoprotein_repeat"/>
</dbReference>
<evidence type="ECO:0000256" key="1">
    <source>
        <dbReference type="SAM" id="SignalP"/>
    </source>
</evidence>
<organism evidence="2 3">
    <name type="scientific">Mucilaginibacter mali</name>
    <dbReference type="NCBI Taxonomy" id="2740462"/>
    <lineage>
        <taxon>Bacteria</taxon>
        <taxon>Pseudomonadati</taxon>
        <taxon>Bacteroidota</taxon>
        <taxon>Sphingobacteriia</taxon>
        <taxon>Sphingobacteriales</taxon>
        <taxon>Sphingobacteriaceae</taxon>
        <taxon>Mucilaginibacter</taxon>
    </lineage>
</organism>
<name>A0A7D4TPQ3_9SPHI</name>
<evidence type="ECO:0008006" key="4">
    <source>
        <dbReference type="Google" id="ProtNLM"/>
    </source>
</evidence>
<gene>
    <name evidence="2" type="ORF">HQ865_20230</name>
</gene>
<dbReference type="PANTHER" id="PTHR39335">
    <property type="entry name" value="BLL4220 PROTEIN"/>
    <property type="match status" value="1"/>
</dbReference>
<dbReference type="PANTHER" id="PTHR39335:SF1">
    <property type="entry name" value="BLL4220 PROTEIN"/>
    <property type="match status" value="1"/>
</dbReference>
<dbReference type="AlphaFoldDB" id="A0A7D4TPQ3"/>
<keyword evidence="3" id="KW-1185">Reference proteome</keyword>
<keyword evidence="1" id="KW-0732">Signal</keyword>
<sequence>MKTFKTSYLLIAFAFVALLSTSCKKDNSNGTQPTVVTGVQISINAKLGNIITDNNGMSLYFFSKDVAGASACVDGCAITWPPFYKENPSIGTGLATSDFGVINRTDGTKQTTYKGWPLYYYSKDAAAGDVNGDAFGNLWAIGKADYSVMFGNTQLIGHDGVSYNDQGIGGTGASTFLTDANGHTLYEFTRDTHNTNTFTKADLSNNTVWPIFEISAVGSIPTVFDKTLFTTVTIFGKSQLIYKGHPLYTFGQDAGVRGSTKGVSFPTPGAAIWKINNNATIAL</sequence>
<dbReference type="KEGG" id="mmab:HQ865_20230"/>
<accession>A0A7D4TPQ3</accession>
<evidence type="ECO:0000313" key="2">
    <source>
        <dbReference type="EMBL" id="QKJ31993.1"/>
    </source>
</evidence>